<keyword evidence="2 6" id="KW-0812">Transmembrane</keyword>
<evidence type="ECO:0000256" key="3">
    <source>
        <dbReference type="ARBA" id="ARBA00022989"/>
    </source>
</evidence>
<organism evidence="7 8">
    <name type="scientific">Tilletia horrida</name>
    <dbReference type="NCBI Taxonomy" id="155126"/>
    <lineage>
        <taxon>Eukaryota</taxon>
        <taxon>Fungi</taxon>
        <taxon>Dikarya</taxon>
        <taxon>Basidiomycota</taxon>
        <taxon>Ustilaginomycotina</taxon>
        <taxon>Exobasidiomycetes</taxon>
        <taxon>Tilletiales</taxon>
        <taxon>Tilletiaceae</taxon>
        <taxon>Tilletia</taxon>
    </lineage>
</organism>
<dbReference type="SMART" id="SM01417">
    <property type="entry name" value="Solute_trans_a"/>
    <property type="match status" value="1"/>
</dbReference>
<dbReference type="InterPro" id="IPR005178">
    <property type="entry name" value="Ostalpha/TMEM184C"/>
</dbReference>
<feature type="compositionally biased region" description="Polar residues" evidence="5">
    <location>
        <begin position="893"/>
        <end position="904"/>
    </location>
</feature>
<dbReference type="Proteomes" id="UP001176517">
    <property type="component" value="Unassembled WGS sequence"/>
</dbReference>
<keyword evidence="3 6" id="KW-1133">Transmembrane helix</keyword>
<comment type="caution">
    <text evidence="7">The sequence shown here is derived from an EMBL/GenBank/DDBJ whole genome shotgun (WGS) entry which is preliminary data.</text>
</comment>
<name>A0AAN6GNY1_9BASI</name>
<feature type="compositionally biased region" description="Low complexity" evidence="5">
    <location>
        <begin position="882"/>
        <end position="892"/>
    </location>
</feature>
<evidence type="ECO:0000256" key="4">
    <source>
        <dbReference type="ARBA" id="ARBA00023136"/>
    </source>
</evidence>
<feature type="compositionally biased region" description="Basic and acidic residues" evidence="5">
    <location>
        <begin position="1059"/>
        <end position="1068"/>
    </location>
</feature>
<gene>
    <name evidence="7" type="ORF">OC846_004084</name>
</gene>
<feature type="compositionally biased region" description="Basic and acidic residues" evidence="5">
    <location>
        <begin position="429"/>
        <end position="461"/>
    </location>
</feature>
<dbReference type="GO" id="GO:0016020">
    <property type="term" value="C:membrane"/>
    <property type="evidence" value="ECO:0007669"/>
    <property type="project" value="UniProtKB-SubCell"/>
</dbReference>
<feature type="region of interest" description="Disordered" evidence="5">
    <location>
        <begin position="741"/>
        <end position="772"/>
    </location>
</feature>
<evidence type="ECO:0000256" key="5">
    <source>
        <dbReference type="SAM" id="MobiDB-lite"/>
    </source>
</evidence>
<feature type="transmembrane region" description="Helical" evidence="6">
    <location>
        <begin position="196"/>
        <end position="218"/>
    </location>
</feature>
<protein>
    <recommendedName>
        <fullName evidence="9">DUF300-domain-containing protein</fullName>
    </recommendedName>
</protein>
<feature type="region of interest" description="Disordered" evidence="5">
    <location>
        <begin position="784"/>
        <end position="807"/>
    </location>
</feature>
<feature type="transmembrane region" description="Helical" evidence="6">
    <location>
        <begin position="68"/>
        <end position="89"/>
    </location>
</feature>
<feature type="region of interest" description="Disordered" evidence="5">
    <location>
        <begin position="391"/>
        <end position="511"/>
    </location>
</feature>
<accession>A0AAN6GNY1</accession>
<feature type="transmembrane region" description="Helical" evidence="6">
    <location>
        <begin position="32"/>
        <end position="53"/>
    </location>
</feature>
<evidence type="ECO:0000313" key="8">
    <source>
        <dbReference type="Proteomes" id="UP001176517"/>
    </source>
</evidence>
<comment type="subcellular location">
    <subcellularLocation>
        <location evidence="1">Membrane</location>
        <topology evidence="1">Multi-pass membrane protein</topology>
    </subcellularLocation>
</comment>
<feature type="compositionally biased region" description="Basic and acidic residues" evidence="5">
    <location>
        <begin position="1005"/>
        <end position="1015"/>
    </location>
</feature>
<feature type="transmembrane region" description="Helical" evidence="6">
    <location>
        <begin position="238"/>
        <end position="259"/>
    </location>
</feature>
<feature type="compositionally biased region" description="Polar residues" evidence="5">
    <location>
        <begin position="1190"/>
        <end position="1204"/>
    </location>
</feature>
<feature type="compositionally biased region" description="Polar residues" evidence="5">
    <location>
        <begin position="974"/>
        <end position="994"/>
    </location>
</feature>
<feature type="compositionally biased region" description="Basic residues" evidence="5">
    <location>
        <begin position="1069"/>
        <end position="1083"/>
    </location>
</feature>
<evidence type="ECO:0000313" key="7">
    <source>
        <dbReference type="EMBL" id="KAK0549397.1"/>
    </source>
</evidence>
<dbReference type="EMBL" id="JAPDMZ010000113">
    <property type="protein sequence ID" value="KAK0549397.1"/>
    <property type="molecule type" value="Genomic_DNA"/>
</dbReference>
<dbReference type="PANTHER" id="PTHR23423">
    <property type="entry name" value="ORGANIC SOLUTE TRANSPORTER-RELATED"/>
    <property type="match status" value="1"/>
</dbReference>
<feature type="region of interest" description="Disordered" evidence="5">
    <location>
        <begin position="1179"/>
        <end position="1221"/>
    </location>
</feature>
<feature type="compositionally biased region" description="Low complexity" evidence="5">
    <location>
        <begin position="995"/>
        <end position="1004"/>
    </location>
</feature>
<feature type="transmembrane region" description="Helical" evidence="6">
    <location>
        <begin position="271"/>
        <end position="291"/>
    </location>
</feature>
<dbReference type="Pfam" id="PF03619">
    <property type="entry name" value="Solute_trans_a"/>
    <property type="match status" value="1"/>
</dbReference>
<feature type="compositionally biased region" description="Basic and acidic residues" evidence="5">
    <location>
        <begin position="391"/>
        <end position="416"/>
    </location>
</feature>
<keyword evidence="8" id="KW-1185">Reference proteome</keyword>
<reference evidence="7" key="1">
    <citation type="journal article" date="2023" name="PhytoFront">
        <title>Draft Genome Resources of Seven Strains of Tilletia horrida, Causal Agent of Kernel Smut of Rice.</title>
        <authorList>
            <person name="Khanal S."/>
            <person name="Antony Babu S."/>
            <person name="Zhou X.G."/>
        </authorList>
    </citation>
    <scope>NUCLEOTIDE SEQUENCE</scope>
    <source>
        <strain evidence="7">TX6</strain>
    </source>
</reference>
<sequence length="1221" mass="135907">MVNFTCPVKPHLEPDPVPFFSNGNINFKAHDVGWIVCGFFSLISCTASFWLILRHLKYYTCPPQQRHIVRMLFMVPVYSLVSFASYLFYTEALYYQVIRDCYEAVTITSFFFLLLQYVGDTPEEQHFVFKQVKLKKWFFPLGCWRYRPDGLKFLWLMKICILQYAIFRPLCTVLTVGMQYFGVYCLESWMPWFGHFWMSATITVSVSVAMYCVVQFYLPISEELKPYEPVLKFLAVKAVVFLTFWQESFLSMLVVFGAIKDAAHWNTEQIVVGYAAILSCFEMVIFAFLHIRAFSYRPYRPEDHTKTTRRLRAFGHVLDFRDWFWQMKLSSKWAAANRKGEDFTLVDEIRARKYHHLMRALGKERTMDLQDFRDQRREELMAHFWKHPTDPIVDEKRTEHGDSSEKKTVPKAERPEGGLYTVAELQQQAKRESRLAHSRQSSRDGKSKGGKTKPETDELRRLASVLDSQEEAEEQHGDEADVNESLLQSKDRPSKRNKRAQPGYLDPHPELTVYHAPILPPDFELFSPDTEGEKGFAEELEDEYKARGLWGIGNDHSRGEYVLTSLAEGPTSASASGNKGHGKQKSWWRALRERISGSGVEEPKRLDHSDRWQGVQVDSAADYEEPAWLERDNFTLPGPRRSSLAVGGLASPTDSDAVPLESSFVKVSGHRVNSSPTSGLPMYISRKPVPNVSPSLQEARSVISADGAERASQPQPWLFQQHQSPLSKVITSQIQGRDSSLKVQGAAGLGTNETSSHHGQSAEGGSLNKRSEQPIFHPARPISTAQSFESGSSGGQNSLSNSGAGGPYRNKSMSASIRLLSEAGTFGPAEQDDVAAAETEIAKAMATKPTRETEGGLTLGALVQADGAERVVNVLERSDSVAVASSKQASVSRCTSSAQRTTASPLVEEDSATFADPYPNQLSPNHGPSRAEKRRAPHPPDFSTNVASAQRAAIGPKGRPISIVMPGVLSSTHDPYQNFQSSPSEIRSVSASATNSNPSQPSRSSRAEKATRSRISEPVPASSMPRSPDQAASSRPGLAVGNIVSRAAIADAQWAPQLQERRAEERQPSSRHSKPSHSSKHSHIPSGRSQQRDSTHQPRPHRSHRTSSANTMGREGMPLNAVGAIPPSSSSNRRSSNDRMAPQYQRHSDQHVQYPRASFNPYTGEPVWTDGNGRSVSRDWVATHGPIPNPNANASGTIRSSSPPRSELELNGGFGRIEYID</sequence>
<feature type="transmembrane region" description="Helical" evidence="6">
    <location>
        <begin position="161"/>
        <end position="184"/>
    </location>
</feature>
<feature type="region of interest" description="Disordered" evidence="5">
    <location>
        <begin position="882"/>
        <end position="959"/>
    </location>
</feature>
<dbReference type="AlphaFoldDB" id="A0AAN6GNY1"/>
<proteinExistence type="predicted"/>
<keyword evidence="4 6" id="KW-0472">Membrane</keyword>
<feature type="region of interest" description="Disordered" evidence="5">
    <location>
        <begin position="974"/>
        <end position="1038"/>
    </location>
</feature>
<evidence type="ECO:0000256" key="1">
    <source>
        <dbReference type="ARBA" id="ARBA00004141"/>
    </source>
</evidence>
<evidence type="ECO:0000256" key="2">
    <source>
        <dbReference type="ARBA" id="ARBA00022692"/>
    </source>
</evidence>
<evidence type="ECO:0000256" key="6">
    <source>
        <dbReference type="SAM" id="Phobius"/>
    </source>
</evidence>
<evidence type="ECO:0008006" key="9">
    <source>
        <dbReference type="Google" id="ProtNLM"/>
    </source>
</evidence>
<feature type="region of interest" description="Disordered" evidence="5">
    <location>
        <begin position="1054"/>
        <end position="1151"/>
    </location>
</feature>